<dbReference type="AlphaFoldDB" id="A0A3E4QNP9"/>
<dbReference type="EMBL" id="QSRJ01000018">
    <property type="protein sequence ID" value="RGL07258.1"/>
    <property type="molecule type" value="Genomic_DNA"/>
</dbReference>
<organism evidence="6 7">
    <name type="scientific">Collinsella tanakaei</name>
    <dbReference type="NCBI Taxonomy" id="626935"/>
    <lineage>
        <taxon>Bacteria</taxon>
        <taxon>Bacillati</taxon>
        <taxon>Actinomycetota</taxon>
        <taxon>Coriobacteriia</taxon>
        <taxon>Coriobacteriales</taxon>
        <taxon>Coriobacteriaceae</taxon>
        <taxon>Collinsella</taxon>
    </lineage>
</organism>
<feature type="domain" description="SLH" evidence="5">
    <location>
        <begin position="181"/>
        <end position="244"/>
    </location>
</feature>
<dbReference type="GO" id="GO:0008745">
    <property type="term" value="F:N-acetylmuramoyl-L-alanine amidase activity"/>
    <property type="evidence" value="ECO:0007669"/>
    <property type="project" value="UniProtKB-EC"/>
</dbReference>
<evidence type="ECO:0000313" key="6">
    <source>
        <dbReference type="EMBL" id="RGL07258.1"/>
    </source>
</evidence>
<keyword evidence="4" id="KW-0961">Cell wall biogenesis/degradation</keyword>
<dbReference type="GO" id="GO:0009254">
    <property type="term" value="P:peptidoglycan turnover"/>
    <property type="evidence" value="ECO:0007669"/>
    <property type="project" value="TreeGrafter"/>
</dbReference>
<proteinExistence type="predicted"/>
<dbReference type="SUPFAM" id="SSF55846">
    <property type="entry name" value="N-acetylmuramoyl-L-alanine amidase-like"/>
    <property type="match status" value="1"/>
</dbReference>
<feature type="domain" description="SLH" evidence="5">
    <location>
        <begin position="245"/>
        <end position="299"/>
    </location>
</feature>
<dbReference type="GO" id="GO:0009253">
    <property type="term" value="P:peptidoglycan catabolic process"/>
    <property type="evidence" value="ECO:0007669"/>
    <property type="project" value="InterPro"/>
</dbReference>
<comment type="catalytic activity">
    <reaction evidence="1">
        <text>Hydrolyzes the link between N-acetylmuramoyl residues and L-amino acid residues in certain cell-wall glycopeptides.</text>
        <dbReference type="EC" id="3.5.1.28"/>
    </reaction>
</comment>
<dbReference type="InterPro" id="IPR001119">
    <property type="entry name" value="SLH_dom"/>
</dbReference>
<dbReference type="RefSeq" id="WP_117680362.1">
    <property type="nucleotide sequence ID" value="NZ_QSRJ01000018.1"/>
</dbReference>
<keyword evidence="3" id="KW-0378">Hydrolase</keyword>
<protein>
    <recommendedName>
        <fullName evidence="2">N-acetylmuramoyl-L-alanine amidase</fullName>
        <ecNumber evidence="2">3.5.1.28</ecNumber>
    </recommendedName>
</protein>
<sequence length="353" mass="38488">MDFEKLEPDVTKILSKHFTSGRRGRKVEFVGIHYMASNGDTDTCYATWQSREASAHYAVASRGEVGQLVWDRDTGWALGDFDANCRSINIEHANLADGTVTEACLDSGAHLAAAICREYGLGRPQWGVNMQPHKHFMATSCPGQLYGSQRGEFEARAQYWYDVMTGAAAGPEAPETPLPEVLARFGDLDPDAWYIGAVEECVREGYLKGYGADRFGPDDALTRAQAVAMVANAARADLSDYLEPYEDVAPNPWYYEALCWAADEGVVARADKFRPDDAATRAEVVAMLHNWKGRPVPVGCPSGYPDWHEVPGWAQASMAWAVEQGVVVGAGKLMPNKACTRAEAAAMVAALMP</sequence>
<comment type="caution">
    <text evidence="6">The sequence shown here is derived from an EMBL/GenBank/DDBJ whole genome shotgun (WGS) entry which is preliminary data.</text>
</comment>
<accession>A0A3E4QNP9</accession>
<dbReference type="Gene3D" id="3.40.80.10">
    <property type="entry name" value="Peptidoglycan recognition protein-like"/>
    <property type="match status" value="1"/>
</dbReference>
<evidence type="ECO:0000313" key="7">
    <source>
        <dbReference type="Proteomes" id="UP000260943"/>
    </source>
</evidence>
<gene>
    <name evidence="6" type="ORF">DXC81_10610</name>
</gene>
<dbReference type="PANTHER" id="PTHR30417">
    <property type="entry name" value="N-ACETYLMURAMOYL-L-ALANINE AMIDASE AMID"/>
    <property type="match status" value="1"/>
</dbReference>
<dbReference type="PANTHER" id="PTHR30417:SF1">
    <property type="entry name" value="N-ACETYLMURAMOYL-L-ALANINE AMIDASE AMID"/>
    <property type="match status" value="1"/>
</dbReference>
<dbReference type="Pfam" id="PF00395">
    <property type="entry name" value="SLH"/>
    <property type="match status" value="3"/>
</dbReference>
<dbReference type="Proteomes" id="UP000260943">
    <property type="component" value="Unassembled WGS sequence"/>
</dbReference>
<dbReference type="InterPro" id="IPR002502">
    <property type="entry name" value="Amidase_domain"/>
</dbReference>
<evidence type="ECO:0000256" key="2">
    <source>
        <dbReference type="ARBA" id="ARBA00011901"/>
    </source>
</evidence>
<dbReference type="PROSITE" id="PS51272">
    <property type="entry name" value="SLH"/>
    <property type="match status" value="3"/>
</dbReference>
<dbReference type="EC" id="3.5.1.28" evidence="2"/>
<evidence type="ECO:0000259" key="5">
    <source>
        <dbReference type="PROSITE" id="PS51272"/>
    </source>
</evidence>
<reference evidence="6 7" key="1">
    <citation type="submission" date="2018-08" db="EMBL/GenBank/DDBJ databases">
        <title>A genome reference for cultivated species of the human gut microbiota.</title>
        <authorList>
            <person name="Zou Y."/>
            <person name="Xue W."/>
            <person name="Luo G."/>
        </authorList>
    </citation>
    <scope>NUCLEOTIDE SEQUENCE [LARGE SCALE GENOMIC DNA]</scope>
    <source>
        <strain evidence="6 7">TF08-14</strain>
    </source>
</reference>
<evidence type="ECO:0000256" key="3">
    <source>
        <dbReference type="ARBA" id="ARBA00022801"/>
    </source>
</evidence>
<dbReference type="InterPro" id="IPR051206">
    <property type="entry name" value="NAMLAA_amidase_2"/>
</dbReference>
<name>A0A3E4QNP9_9ACTN</name>
<dbReference type="Pfam" id="PF01510">
    <property type="entry name" value="Amidase_2"/>
    <property type="match status" value="1"/>
</dbReference>
<evidence type="ECO:0000256" key="1">
    <source>
        <dbReference type="ARBA" id="ARBA00001561"/>
    </source>
</evidence>
<dbReference type="InterPro" id="IPR036505">
    <property type="entry name" value="Amidase/PGRP_sf"/>
</dbReference>
<evidence type="ECO:0000256" key="4">
    <source>
        <dbReference type="ARBA" id="ARBA00023316"/>
    </source>
</evidence>
<dbReference type="SMART" id="SM00644">
    <property type="entry name" value="Ami_2"/>
    <property type="match status" value="1"/>
</dbReference>
<feature type="domain" description="SLH" evidence="5">
    <location>
        <begin position="301"/>
        <end position="353"/>
    </location>
</feature>
<dbReference type="GO" id="GO:0071555">
    <property type="term" value="P:cell wall organization"/>
    <property type="evidence" value="ECO:0007669"/>
    <property type="project" value="UniProtKB-KW"/>
</dbReference>
<dbReference type="CDD" id="cd06583">
    <property type="entry name" value="PGRP"/>
    <property type="match status" value="1"/>
</dbReference>